<evidence type="ECO:0000256" key="3">
    <source>
        <dbReference type="SAM" id="SignalP"/>
    </source>
</evidence>
<proteinExistence type="inferred from homology"/>
<comment type="similarity">
    <text evidence="1">Belongs to the bacterial solute-binding protein 1 family.</text>
</comment>
<comment type="caution">
    <text evidence="4">The sequence shown here is derived from an EMBL/GenBank/DDBJ whole genome shotgun (WGS) entry which is preliminary data.</text>
</comment>
<name>A0ABV7H1J1_9BURK</name>
<accession>A0ABV7H1J1</accession>
<evidence type="ECO:0000313" key="5">
    <source>
        <dbReference type="Proteomes" id="UP001595556"/>
    </source>
</evidence>
<reference evidence="5" key="1">
    <citation type="journal article" date="2019" name="Int. J. Syst. Evol. Microbiol.">
        <title>The Global Catalogue of Microorganisms (GCM) 10K type strain sequencing project: providing services to taxonomists for standard genome sequencing and annotation.</title>
        <authorList>
            <consortium name="The Broad Institute Genomics Platform"/>
            <consortium name="The Broad Institute Genome Sequencing Center for Infectious Disease"/>
            <person name="Wu L."/>
            <person name="Ma J."/>
        </authorList>
    </citation>
    <scope>NUCLEOTIDE SEQUENCE [LARGE SCALE GENOMIC DNA]</scope>
    <source>
        <strain evidence="5">KCTC 52168</strain>
    </source>
</reference>
<dbReference type="Gene3D" id="3.40.190.10">
    <property type="entry name" value="Periplasmic binding protein-like II"/>
    <property type="match status" value="2"/>
</dbReference>
<dbReference type="InterPro" id="IPR026045">
    <property type="entry name" value="Ferric-bd"/>
</dbReference>
<feature type="chain" id="PRO_5045730453" evidence="3">
    <location>
        <begin position="26"/>
        <end position="344"/>
    </location>
</feature>
<dbReference type="EMBL" id="JBHRTI010000003">
    <property type="protein sequence ID" value="MFC3146431.1"/>
    <property type="molecule type" value="Genomic_DNA"/>
</dbReference>
<dbReference type="Proteomes" id="UP001595556">
    <property type="component" value="Unassembled WGS sequence"/>
</dbReference>
<evidence type="ECO:0000256" key="1">
    <source>
        <dbReference type="ARBA" id="ARBA00008520"/>
    </source>
</evidence>
<keyword evidence="5" id="KW-1185">Reference proteome</keyword>
<dbReference type="PANTHER" id="PTHR30006:SF15">
    <property type="entry name" value="IRON-UTILIZATION PERIPLASMIC PROTEIN"/>
    <property type="match status" value="1"/>
</dbReference>
<dbReference type="Pfam" id="PF13416">
    <property type="entry name" value="SBP_bac_8"/>
    <property type="match status" value="1"/>
</dbReference>
<dbReference type="PANTHER" id="PTHR30006">
    <property type="entry name" value="THIAMINE-BINDING PERIPLASMIC PROTEIN-RELATED"/>
    <property type="match status" value="1"/>
</dbReference>
<protein>
    <submittedName>
        <fullName evidence="4">Extracellular solute-binding protein</fullName>
    </submittedName>
</protein>
<organism evidence="4 5">
    <name type="scientific">Piscinibacterium candidicorallinum</name>
    <dbReference type="NCBI Taxonomy" id="1793872"/>
    <lineage>
        <taxon>Bacteria</taxon>
        <taxon>Pseudomonadati</taxon>
        <taxon>Pseudomonadota</taxon>
        <taxon>Betaproteobacteria</taxon>
        <taxon>Burkholderiales</taxon>
        <taxon>Piscinibacterium</taxon>
    </lineage>
</organism>
<dbReference type="RefSeq" id="WP_377300701.1">
    <property type="nucleotide sequence ID" value="NZ_CP180191.1"/>
</dbReference>
<dbReference type="PIRSF" id="PIRSF002825">
    <property type="entry name" value="CfbpA"/>
    <property type="match status" value="1"/>
</dbReference>
<evidence type="ECO:0000313" key="4">
    <source>
        <dbReference type="EMBL" id="MFC3146431.1"/>
    </source>
</evidence>
<evidence type="ECO:0000256" key="2">
    <source>
        <dbReference type="ARBA" id="ARBA00022729"/>
    </source>
</evidence>
<dbReference type="SUPFAM" id="SSF53850">
    <property type="entry name" value="Periplasmic binding protein-like II"/>
    <property type="match status" value="1"/>
</dbReference>
<sequence length="344" mass="37497">MKLLSSIALAAAVAATLGSALPAQAQERVLNLYSARHYQTDEALYTNFTKATGIRINRIEMGDEPLLERLRTEGAASPADVVLLVDAARLWRAQQDGLFAPVQSKVLMDRIPADLRAPDNTWFAFSSRARVIAYDKSKVKPSDIDTYEKLAAPGNKGKICIRSGSHPYNLSLFGSELERRGEAATTSWLKGIVDNMARAPKGGDTDQIRAVASGECQIAVTNTYYFVRLMKSTKPEDRELVQKVGLIFPNQATSGTHMNISGGAMARNAKNRAEAQAFLEYLASDEAQAYFANGNNEWPVVASAKAANPELASLGDFKRERLSIATIGRQASAAQRLLDRVGFR</sequence>
<dbReference type="InterPro" id="IPR006059">
    <property type="entry name" value="SBP"/>
</dbReference>
<gene>
    <name evidence="4" type="ORF">ACFOEN_02100</name>
</gene>
<keyword evidence="2 3" id="KW-0732">Signal</keyword>
<feature type="signal peptide" evidence="3">
    <location>
        <begin position="1"/>
        <end position="25"/>
    </location>
</feature>